<dbReference type="Gene3D" id="2.40.110.10">
    <property type="entry name" value="Butyryl-CoA Dehydrogenase, subunit A, domain 2"/>
    <property type="match status" value="1"/>
</dbReference>
<dbReference type="RefSeq" id="WP_203824786.1">
    <property type="nucleotide sequence ID" value="NZ_BAAATY010000004.1"/>
</dbReference>
<accession>A0ABQ4B5P9</accession>
<proteinExistence type="predicted"/>
<name>A0ABQ4B5P9_9ACTN</name>
<dbReference type="Proteomes" id="UP000624709">
    <property type="component" value="Unassembled WGS sequence"/>
</dbReference>
<keyword evidence="2" id="KW-1185">Reference proteome</keyword>
<dbReference type="InterPro" id="IPR009100">
    <property type="entry name" value="AcylCoA_DH/oxidase_NM_dom_sf"/>
</dbReference>
<organism evidence="1 2">
    <name type="scientific">Actinoplanes palleronii</name>
    <dbReference type="NCBI Taxonomy" id="113570"/>
    <lineage>
        <taxon>Bacteria</taxon>
        <taxon>Bacillati</taxon>
        <taxon>Actinomycetota</taxon>
        <taxon>Actinomycetes</taxon>
        <taxon>Micromonosporales</taxon>
        <taxon>Micromonosporaceae</taxon>
        <taxon>Actinoplanes</taxon>
    </lineage>
</organism>
<dbReference type="Gene3D" id="1.10.540.10">
    <property type="entry name" value="Acyl-CoA dehydrogenase/oxidase, N-terminal domain"/>
    <property type="match status" value="1"/>
</dbReference>
<evidence type="ECO:0000313" key="1">
    <source>
        <dbReference type="EMBL" id="GIE65907.1"/>
    </source>
</evidence>
<sequence>MIALTYPRRSVTPAELPEVLRPAIERYRGRCTSLGRVDDALVEILRLLGAFRLSTPRELGGFEATPSVISAVLEQVARIDGPTAWTMMNANLGHLAVCLGSGATSRVWGDGPDPLIVTSGQLGRLRGYVLSGRWKVVSAAGTADWFLLAASPVGDADRRWCLVPRSAVSVLDDGETVVAQRTTVKVGMLLKSLTPERNSRRAYRLPAATAFAARGAAVLLGMARGALDDASHSGPNRTRVAAAGALLRESLHGLDRTAQAGGVTTEAQHAELDAAIRHAVDTARDSGGFGSSVDELVDVSTASLLINSASSHRR</sequence>
<gene>
    <name evidence="1" type="ORF">Apa02nite_020150</name>
</gene>
<dbReference type="InterPro" id="IPR037069">
    <property type="entry name" value="AcylCoA_DH/ox_N_sf"/>
</dbReference>
<dbReference type="SUPFAM" id="SSF56645">
    <property type="entry name" value="Acyl-CoA dehydrogenase NM domain-like"/>
    <property type="match status" value="1"/>
</dbReference>
<comment type="caution">
    <text evidence="1">The sequence shown here is derived from an EMBL/GenBank/DDBJ whole genome shotgun (WGS) entry which is preliminary data.</text>
</comment>
<protein>
    <submittedName>
        <fullName evidence="1">Acyl-CoA dehydrogenase</fullName>
    </submittedName>
</protein>
<reference evidence="1 2" key="1">
    <citation type="submission" date="2021-01" db="EMBL/GenBank/DDBJ databases">
        <title>Whole genome shotgun sequence of Actinoplanes palleronii NBRC 14916.</title>
        <authorList>
            <person name="Komaki H."/>
            <person name="Tamura T."/>
        </authorList>
    </citation>
    <scope>NUCLEOTIDE SEQUENCE [LARGE SCALE GENOMIC DNA]</scope>
    <source>
        <strain evidence="1 2">NBRC 14916</strain>
    </source>
</reference>
<evidence type="ECO:0000313" key="2">
    <source>
        <dbReference type="Proteomes" id="UP000624709"/>
    </source>
</evidence>
<dbReference type="EMBL" id="BOMS01000026">
    <property type="protein sequence ID" value="GIE65907.1"/>
    <property type="molecule type" value="Genomic_DNA"/>
</dbReference>
<dbReference type="InterPro" id="IPR046373">
    <property type="entry name" value="Acyl-CoA_Oxase/DH_mid-dom_sf"/>
</dbReference>